<reference evidence="4 5" key="1">
    <citation type="submission" date="2019-02" db="EMBL/GenBank/DDBJ databases">
        <title>Genome sequencing of the rare red list fungi Bondarzewia mesenterica.</title>
        <authorList>
            <person name="Buettner E."/>
            <person name="Kellner H."/>
        </authorList>
    </citation>
    <scope>NUCLEOTIDE SEQUENCE [LARGE SCALE GENOMIC DNA]</scope>
    <source>
        <strain evidence="4 5">DSM 108281</strain>
    </source>
</reference>
<organism evidence="4 5">
    <name type="scientific">Bondarzewia mesenterica</name>
    <dbReference type="NCBI Taxonomy" id="1095465"/>
    <lineage>
        <taxon>Eukaryota</taxon>
        <taxon>Fungi</taxon>
        <taxon>Dikarya</taxon>
        <taxon>Basidiomycota</taxon>
        <taxon>Agaricomycotina</taxon>
        <taxon>Agaricomycetes</taxon>
        <taxon>Russulales</taxon>
        <taxon>Bondarzewiaceae</taxon>
        <taxon>Bondarzewia</taxon>
    </lineage>
</organism>
<dbReference type="Gene3D" id="3.40.50.720">
    <property type="entry name" value="NAD(P)-binding Rossmann-like Domain"/>
    <property type="match status" value="1"/>
</dbReference>
<feature type="domain" description="NAD-dependent epimerase/dehydratase" evidence="3">
    <location>
        <begin position="4"/>
        <end position="261"/>
    </location>
</feature>
<dbReference type="EMBL" id="SGPL01000186">
    <property type="protein sequence ID" value="THH15862.1"/>
    <property type="molecule type" value="Genomic_DNA"/>
</dbReference>
<dbReference type="PANTHER" id="PTHR10366">
    <property type="entry name" value="NAD DEPENDENT EPIMERASE/DEHYDRATASE"/>
    <property type="match status" value="1"/>
</dbReference>
<sequence length="342" mass="36795">MTLVLVTGASGFLGSVVVDQLLEAGYKVRGTARLSKLARLQSAYAPFGDKFEAVAVDDLATSDLTEAFKGVDALIHVGSPLPGAAEAQVVLNGAISGTERALEFAAVARVKKIVLTSSIVTLAHPNDFWTDKTVGENDWNPQTYEEAIKPGVPSFEVYGASKKLAEVVVWNFAKKHPEIDVATVHPPFLYGPSGRGQVIDTPSNGTNDLVYNLISGPKGRPVPDQFPNVPAFINVADAARAHVAALKTSPSDKPKRIIAIGGEFTWREAVEYLMKARPDLRERLPDINSPDTEKGLKTISFDTSSAKRLVGLDKYIGWQETVEATLDDSIKREKELGITAAA</sequence>
<dbReference type="GO" id="GO:0016616">
    <property type="term" value="F:oxidoreductase activity, acting on the CH-OH group of donors, NAD or NADP as acceptor"/>
    <property type="evidence" value="ECO:0007669"/>
    <property type="project" value="TreeGrafter"/>
</dbReference>
<gene>
    <name evidence="4" type="ORF">EW146_g4680</name>
</gene>
<dbReference type="InterPro" id="IPR050425">
    <property type="entry name" value="NAD(P)_dehydrat-like"/>
</dbReference>
<dbReference type="AlphaFoldDB" id="A0A4S4LTX9"/>
<evidence type="ECO:0000259" key="3">
    <source>
        <dbReference type="Pfam" id="PF01370"/>
    </source>
</evidence>
<evidence type="ECO:0000256" key="1">
    <source>
        <dbReference type="ARBA" id="ARBA00023002"/>
    </source>
</evidence>
<dbReference type="Proteomes" id="UP000310158">
    <property type="component" value="Unassembled WGS sequence"/>
</dbReference>
<keyword evidence="5" id="KW-1185">Reference proteome</keyword>
<dbReference type="InterPro" id="IPR036291">
    <property type="entry name" value="NAD(P)-bd_dom_sf"/>
</dbReference>
<comment type="similarity">
    <text evidence="2">Belongs to the NAD(P)-dependent epimerase/dehydratase family. Dihydroflavonol-4-reductase subfamily.</text>
</comment>
<dbReference type="Pfam" id="PF01370">
    <property type="entry name" value="Epimerase"/>
    <property type="match status" value="1"/>
</dbReference>
<accession>A0A4S4LTX9</accession>
<name>A0A4S4LTX9_9AGAM</name>
<evidence type="ECO:0000313" key="4">
    <source>
        <dbReference type="EMBL" id="THH15862.1"/>
    </source>
</evidence>
<proteinExistence type="inferred from homology"/>
<protein>
    <recommendedName>
        <fullName evidence="3">NAD-dependent epimerase/dehydratase domain-containing protein</fullName>
    </recommendedName>
</protein>
<comment type="caution">
    <text evidence="4">The sequence shown here is derived from an EMBL/GenBank/DDBJ whole genome shotgun (WGS) entry which is preliminary data.</text>
</comment>
<dbReference type="SUPFAM" id="SSF51735">
    <property type="entry name" value="NAD(P)-binding Rossmann-fold domains"/>
    <property type="match status" value="1"/>
</dbReference>
<dbReference type="OrthoDB" id="2735536at2759"/>
<dbReference type="InterPro" id="IPR001509">
    <property type="entry name" value="Epimerase_deHydtase"/>
</dbReference>
<keyword evidence="1" id="KW-0560">Oxidoreductase</keyword>
<evidence type="ECO:0000256" key="2">
    <source>
        <dbReference type="ARBA" id="ARBA00023445"/>
    </source>
</evidence>
<dbReference type="PANTHER" id="PTHR10366:SF564">
    <property type="entry name" value="STEROL-4-ALPHA-CARBOXYLATE 3-DEHYDROGENASE, DECARBOXYLATING"/>
    <property type="match status" value="1"/>
</dbReference>
<evidence type="ECO:0000313" key="5">
    <source>
        <dbReference type="Proteomes" id="UP000310158"/>
    </source>
</evidence>